<feature type="compositionally biased region" description="Acidic residues" evidence="1">
    <location>
        <begin position="89"/>
        <end position="99"/>
    </location>
</feature>
<proteinExistence type="predicted"/>
<accession>A0A6N7RRL1</accession>
<evidence type="ECO:0000313" key="2">
    <source>
        <dbReference type="EMBL" id="MRX84045.1"/>
    </source>
</evidence>
<comment type="caution">
    <text evidence="2">The sequence shown here is derived from an EMBL/GenBank/DDBJ whole genome shotgun (WGS) entry which is preliminary data.</text>
</comment>
<keyword evidence="3" id="KW-1185">Reference proteome</keyword>
<feature type="region of interest" description="Disordered" evidence="1">
    <location>
        <begin position="1"/>
        <end position="24"/>
    </location>
</feature>
<dbReference type="Proteomes" id="UP000438093">
    <property type="component" value="Unassembled WGS sequence"/>
</dbReference>
<dbReference type="AlphaFoldDB" id="A0A6N7RRL1"/>
<sequence>MDEREHRQDERCADIVDATTEQREERRATIEAERAALARLFSCVRHRSSDGNLTPQPLWAQLAEAPDHLDDEAFAQLVAEQLAGRTADGEEGEGDEDGARDEGLPPLACDDIAEVHGSTGSSLYSTDVMTDAYATWAHLAEEDDDVATLVACAREESKLYPRPLLAQSLANAPFFLDEERVARAFEAAVASGAYPDLETVRASNDDVYYFSTLHLSRGYARSLAETYSVKRFLNL</sequence>
<feature type="region of interest" description="Disordered" evidence="1">
    <location>
        <begin position="85"/>
        <end position="106"/>
    </location>
</feature>
<organism evidence="2 3">
    <name type="scientific">Eggerthella guodeyinii</name>
    <dbReference type="NCBI Taxonomy" id="2690837"/>
    <lineage>
        <taxon>Bacteria</taxon>
        <taxon>Bacillati</taxon>
        <taxon>Actinomycetota</taxon>
        <taxon>Coriobacteriia</taxon>
        <taxon>Eggerthellales</taxon>
        <taxon>Eggerthellaceae</taxon>
        <taxon>Eggerthella</taxon>
    </lineage>
</organism>
<name>A0A6N7RRL1_9ACTN</name>
<evidence type="ECO:0000313" key="3">
    <source>
        <dbReference type="Proteomes" id="UP000438093"/>
    </source>
</evidence>
<dbReference type="RefSeq" id="WP_154334903.1">
    <property type="nucleotide sequence ID" value="NZ_VTFY01000020.1"/>
</dbReference>
<evidence type="ECO:0000256" key="1">
    <source>
        <dbReference type="SAM" id="MobiDB-lite"/>
    </source>
</evidence>
<protein>
    <submittedName>
        <fullName evidence="2">Uncharacterized protein</fullName>
    </submittedName>
</protein>
<gene>
    <name evidence="2" type="ORF">GJG86_16325</name>
</gene>
<reference evidence="3" key="1">
    <citation type="submission" date="2019-08" db="EMBL/GenBank/DDBJ databases">
        <title>Arthrobacter sp. nov., isolated from plateau pika and Tibetan wild ass.</title>
        <authorList>
            <person name="Ge Y."/>
        </authorList>
    </citation>
    <scope>NUCLEOTIDE SEQUENCE [LARGE SCALE GENOMIC DNA]</scope>
    <source>
        <strain evidence="3">HF-4214</strain>
    </source>
</reference>
<dbReference type="EMBL" id="VTFY01000020">
    <property type="protein sequence ID" value="MRX84045.1"/>
    <property type="molecule type" value="Genomic_DNA"/>
</dbReference>